<dbReference type="EMBL" id="LBSV01000002">
    <property type="protein sequence ID" value="KKQ26605.1"/>
    <property type="molecule type" value="Genomic_DNA"/>
</dbReference>
<organism evidence="1 2">
    <name type="scientific">Candidatus Roizmanbacteria bacterium GW2011_GWC2_37_13</name>
    <dbReference type="NCBI Taxonomy" id="1618486"/>
    <lineage>
        <taxon>Bacteria</taxon>
        <taxon>Candidatus Roizmaniibacteriota</taxon>
    </lineage>
</organism>
<dbReference type="AlphaFoldDB" id="A0A0G0GKE8"/>
<dbReference type="Pfam" id="PF10049">
    <property type="entry name" value="DUF2283"/>
    <property type="match status" value="1"/>
</dbReference>
<accession>A0A0G0GKE8</accession>
<gene>
    <name evidence="1" type="ORF">US40_C0002G0139</name>
</gene>
<evidence type="ECO:0000313" key="2">
    <source>
        <dbReference type="Proteomes" id="UP000034917"/>
    </source>
</evidence>
<dbReference type="Proteomes" id="UP000034917">
    <property type="component" value="Unassembled WGS sequence"/>
</dbReference>
<dbReference type="InterPro" id="IPR019270">
    <property type="entry name" value="DUF2283"/>
</dbReference>
<dbReference type="PANTHER" id="PTHR37029:SF1">
    <property type="entry name" value="SSR1768 PROTEIN"/>
    <property type="match status" value="1"/>
</dbReference>
<sequence>MKKSKVLYDKESDSLYIFLKAGREDYFEEIEPNIVIEYNKSKEPIGIEILNASKSLLNKIKPDYLPRFILNDKRSVYKASSK</sequence>
<protein>
    <recommendedName>
        <fullName evidence="3">DUF2283 domain-containing protein</fullName>
    </recommendedName>
</protein>
<evidence type="ECO:0008006" key="3">
    <source>
        <dbReference type="Google" id="ProtNLM"/>
    </source>
</evidence>
<dbReference type="PANTHER" id="PTHR37029">
    <property type="entry name" value="SSR1768 PROTEIN"/>
    <property type="match status" value="1"/>
</dbReference>
<evidence type="ECO:0000313" key="1">
    <source>
        <dbReference type="EMBL" id="KKQ26605.1"/>
    </source>
</evidence>
<name>A0A0G0GKE8_9BACT</name>
<reference evidence="1 2" key="1">
    <citation type="journal article" date="2015" name="Nature">
        <title>rRNA introns, odd ribosomes, and small enigmatic genomes across a large radiation of phyla.</title>
        <authorList>
            <person name="Brown C.T."/>
            <person name="Hug L.A."/>
            <person name="Thomas B.C."/>
            <person name="Sharon I."/>
            <person name="Castelle C.J."/>
            <person name="Singh A."/>
            <person name="Wilkins M.J."/>
            <person name="Williams K.H."/>
            <person name="Banfield J.F."/>
        </authorList>
    </citation>
    <scope>NUCLEOTIDE SEQUENCE [LARGE SCALE GENOMIC DNA]</scope>
</reference>
<comment type="caution">
    <text evidence="1">The sequence shown here is derived from an EMBL/GenBank/DDBJ whole genome shotgun (WGS) entry which is preliminary data.</text>
</comment>
<proteinExistence type="predicted"/>